<proteinExistence type="predicted"/>
<protein>
    <submittedName>
        <fullName evidence="1">Uncharacterized protein</fullName>
    </submittedName>
</protein>
<dbReference type="Proteomes" id="UP000814033">
    <property type="component" value="Unassembled WGS sequence"/>
</dbReference>
<organism evidence="1 2">
    <name type="scientific">Auriscalpium vulgare</name>
    <dbReference type="NCBI Taxonomy" id="40419"/>
    <lineage>
        <taxon>Eukaryota</taxon>
        <taxon>Fungi</taxon>
        <taxon>Dikarya</taxon>
        <taxon>Basidiomycota</taxon>
        <taxon>Agaricomycotina</taxon>
        <taxon>Agaricomycetes</taxon>
        <taxon>Russulales</taxon>
        <taxon>Auriscalpiaceae</taxon>
        <taxon>Auriscalpium</taxon>
    </lineage>
</organism>
<dbReference type="EMBL" id="MU275854">
    <property type="protein sequence ID" value="KAI0051164.1"/>
    <property type="molecule type" value="Genomic_DNA"/>
</dbReference>
<name>A0ACB8S4E9_9AGAM</name>
<evidence type="ECO:0000313" key="2">
    <source>
        <dbReference type="Proteomes" id="UP000814033"/>
    </source>
</evidence>
<accession>A0ACB8S4E9</accession>
<keyword evidence="2" id="KW-1185">Reference proteome</keyword>
<comment type="caution">
    <text evidence="1">The sequence shown here is derived from an EMBL/GenBank/DDBJ whole genome shotgun (WGS) entry which is preliminary data.</text>
</comment>
<evidence type="ECO:0000313" key="1">
    <source>
        <dbReference type="EMBL" id="KAI0051164.1"/>
    </source>
</evidence>
<reference evidence="1" key="1">
    <citation type="submission" date="2021-02" db="EMBL/GenBank/DDBJ databases">
        <authorList>
            <consortium name="DOE Joint Genome Institute"/>
            <person name="Ahrendt S."/>
            <person name="Looney B.P."/>
            <person name="Miyauchi S."/>
            <person name="Morin E."/>
            <person name="Drula E."/>
            <person name="Courty P.E."/>
            <person name="Chicoki N."/>
            <person name="Fauchery L."/>
            <person name="Kohler A."/>
            <person name="Kuo A."/>
            <person name="Labutti K."/>
            <person name="Pangilinan J."/>
            <person name="Lipzen A."/>
            <person name="Riley R."/>
            <person name="Andreopoulos W."/>
            <person name="He G."/>
            <person name="Johnson J."/>
            <person name="Barry K.W."/>
            <person name="Grigoriev I.V."/>
            <person name="Nagy L."/>
            <person name="Hibbett D."/>
            <person name="Henrissat B."/>
            <person name="Matheny P.B."/>
            <person name="Labbe J."/>
            <person name="Martin F."/>
        </authorList>
    </citation>
    <scope>NUCLEOTIDE SEQUENCE</scope>
    <source>
        <strain evidence="1">FP105234-sp</strain>
    </source>
</reference>
<reference evidence="1" key="2">
    <citation type="journal article" date="2022" name="New Phytol.">
        <title>Evolutionary transition to the ectomycorrhizal habit in the genomes of a hyperdiverse lineage of mushroom-forming fungi.</title>
        <authorList>
            <person name="Looney B."/>
            <person name="Miyauchi S."/>
            <person name="Morin E."/>
            <person name="Drula E."/>
            <person name="Courty P.E."/>
            <person name="Kohler A."/>
            <person name="Kuo A."/>
            <person name="LaButti K."/>
            <person name="Pangilinan J."/>
            <person name="Lipzen A."/>
            <person name="Riley R."/>
            <person name="Andreopoulos W."/>
            <person name="He G."/>
            <person name="Johnson J."/>
            <person name="Nolan M."/>
            <person name="Tritt A."/>
            <person name="Barry K.W."/>
            <person name="Grigoriev I.V."/>
            <person name="Nagy L.G."/>
            <person name="Hibbett D."/>
            <person name="Henrissat B."/>
            <person name="Matheny P.B."/>
            <person name="Labbe J."/>
            <person name="Martin F.M."/>
        </authorList>
    </citation>
    <scope>NUCLEOTIDE SEQUENCE</scope>
    <source>
        <strain evidence="1">FP105234-sp</strain>
    </source>
</reference>
<sequence>MCSRRRRSAALTSSHGHSSTRNLSLASLFLPPSSGSLQVHGSLSYRPPSSAPRARLRACESAGELQLLPCGLRCCITETRTLGLRLRRERRRSAHRYAHLRRALHRRRQSSGHGPSCNDDVRRGLVLGGFNDAVGVRAGAHICAQNSKPSVPLRGRAGHFGTTARTENLRACECRDRLMTRPRAPRAHTSSYEPT</sequence>
<gene>
    <name evidence="1" type="ORF">FA95DRAFT_350020</name>
</gene>